<dbReference type="RefSeq" id="WP_138592212.1">
    <property type="nucleotide sequence ID" value="NZ_PNBX01000048.1"/>
</dbReference>
<dbReference type="InterPro" id="IPR024079">
    <property type="entry name" value="MetalloPept_cat_dom_sf"/>
</dbReference>
<dbReference type="PANTHER" id="PTHR38478">
    <property type="entry name" value="PEPTIDASE M1A AND M12B"/>
    <property type="match status" value="1"/>
</dbReference>
<evidence type="ECO:0008006" key="6">
    <source>
        <dbReference type="Google" id="ProtNLM"/>
    </source>
</evidence>
<evidence type="ECO:0000313" key="5">
    <source>
        <dbReference type="Proteomes" id="UP000307217"/>
    </source>
</evidence>
<keyword evidence="1" id="KW-0732">Signal</keyword>
<dbReference type="InterPro" id="IPR034032">
    <property type="entry name" value="Zn_MMP-like_bac"/>
</dbReference>
<feature type="signal peptide" evidence="1">
    <location>
        <begin position="1"/>
        <end position="27"/>
    </location>
</feature>
<feature type="chain" id="PRO_5024448984" description="DUF5117 domain-containing protein" evidence="1">
    <location>
        <begin position="28"/>
        <end position="858"/>
    </location>
</feature>
<name>A0A5S3V984_9GAMM</name>
<dbReference type="InterPro" id="IPR032534">
    <property type="entry name" value="EcxA_zinc-bd"/>
</dbReference>
<evidence type="ECO:0000256" key="1">
    <source>
        <dbReference type="SAM" id="SignalP"/>
    </source>
</evidence>
<dbReference type="Proteomes" id="UP000307217">
    <property type="component" value="Unassembled WGS sequence"/>
</dbReference>
<accession>A0A5S3V984</accession>
<dbReference type="EMBL" id="PNBX01000048">
    <property type="protein sequence ID" value="TMO67936.1"/>
    <property type="molecule type" value="Genomic_DNA"/>
</dbReference>
<protein>
    <recommendedName>
        <fullName evidence="6">DUF5117 domain-containing protein</fullName>
    </recommendedName>
</protein>
<dbReference type="Pfam" id="PF16313">
    <property type="entry name" value="DUF4953"/>
    <property type="match status" value="1"/>
</dbReference>
<reference evidence="5" key="2">
    <citation type="submission" date="2019-06" db="EMBL/GenBank/DDBJ databases">
        <title>Co-occurence of chitin degradation, pigmentation and bioactivity in marine Pseudoalteromonas.</title>
        <authorList>
            <person name="Sonnenschein E.C."/>
            <person name="Bech P.K."/>
        </authorList>
    </citation>
    <scope>NUCLEOTIDE SEQUENCE [LARGE SCALE GENOMIC DNA]</scope>
    <source>
        <strain evidence="5">S3790</strain>
    </source>
</reference>
<dbReference type="Gene3D" id="3.40.390.10">
    <property type="entry name" value="Collagenase (Catalytic Domain)"/>
    <property type="match status" value="1"/>
</dbReference>
<dbReference type="InterPro" id="IPR033413">
    <property type="entry name" value="DUF5117"/>
</dbReference>
<dbReference type="Pfam" id="PF17148">
    <property type="entry name" value="DUF5117"/>
    <property type="match status" value="1"/>
</dbReference>
<evidence type="ECO:0000313" key="4">
    <source>
        <dbReference type="EMBL" id="TMO67936.1"/>
    </source>
</evidence>
<evidence type="ECO:0000259" key="3">
    <source>
        <dbReference type="Pfam" id="PF17148"/>
    </source>
</evidence>
<dbReference type="GO" id="GO:0008237">
    <property type="term" value="F:metallopeptidase activity"/>
    <property type="evidence" value="ECO:0007669"/>
    <property type="project" value="InterPro"/>
</dbReference>
<feature type="domain" description="EcxA zinc-binding" evidence="2">
    <location>
        <begin position="458"/>
        <end position="779"/>
    </location>
</feature>
<comment type="caution">
    <text evidence="4">The sequence shown here is derived from an EMBL/GenBank/DDBJ whole genome shotgun (WGS) entry which is preliminary data.</text>
</comment>
<organism evidence="4 5">
    <name type="scientific">Pseudoalteromonas aurantia</name>
    <dbReference type="NCBI Taxonomy" id="43654"/>
    <lineage>
        <taxon>Bacteria</taxon>
        <taxon>Pseudomonadati</taxon>
        <taxon>Pseudomonadota</taxon>
        <taxon>Gammaproteobacteria</taxon>
        <taxon>Alteromonadales</taxon>
        <taxon>Pseudoalteromonadaceae</taxon>
        <taxon>Pseudoalteromonas</taxon>
    </lineage>
</organism>
<sequence length="858" mass="96714">MTFNKKILALSIAACMSTTLYSAQVTAADKNATKAEEKKQKTIAEITKNHTQHDGLFTLFQNKKSGSVLLKLNESQLNSEFIHFSQIMDGSGDFGFRGGYRGSSVYTFNRVFDRIEIRAENQHFYFDPSNAISGAKNANINRPIIASVKIKAQDEKSGDILIDAKSIFLTEALDQIKPSKNPKQKPGQRRTLGKLSKDKTKYLALHNYPQNTDLSIEYVYDSAAPMRPSVSRPSTADFAFTDDRSINLHIRHSLVAMPENNFKPRFDDPRVGYFGQTKYDMTALQDPTPYRDVINRWHLEKKDPSATLSEPVEPIVWWIENTTPVEYRDIIKKATLAWNPSFEKAGFKNAIVVKIQPDDATWDAGDLRYNVLRWTSSPKVRFSGYGPSFANPKTGQILGSDIMLELAGFTRRLNALDLFSGELSANTAEHHHDHSALVESAQFGQAALNASGASAADKSRFIDEYLHYLVLHEVGHTLGLNHNMRSSQLHSKDKVQSIMPSDNLPLTGSVMEYPAINFAPNGKKQGLYYTTMTGPYDDWVIEYGYSESLNDAKAEQQRLNKILARSTEPGNAFGNDADDMRAPGKAIDPRVNIYDLSSDAIGYANDRLDRVNTLVSDLLKRSVVEGQSYQGLVTDYAVLTREYHNNVGVVSRYIGGVYVDRGFAGQENAQTPFTPVPEQEQRRAMQVLSDFVFAPDAFSVDQELAQHLQMQRRFFFNYSKTEDPKFHDMALRTQKSVLNHVLHPVVLKRIVDTELYGNEFKLDEVFTELTNAIFKADAKKDVNSFRRNLQREYVNRLIKIASNDKRGASVQSIQALARYNLKEIKDMIKRRKGDTVSAAHKEQLIYLISKTLDPNGKA</sequence>
<dbReference type="CDD" id="cd04276">
    <property type="entry name" value="ZnMc_MMP_like_2"/>
    <property type="match status" value="1"/>
</dbReference>
<gene>
    <name evidence="4" type="ORF">CWC19_12680</name>
</gene>
<reference evidence="4 5" key="1">
    <citation type="submission" date="2018-01" db="EMBL/GenBank/DDBJ databases">
        <authorList>
            <person name="Paulsen S."/>
            <person name="Gram L.K."/>
        </authorList>
    </citation>
    <scope>NUCLEOTIDE SEQUENCE [LARGE SCALE GENOMIC DNA]</scope>
    <source>
        <strain evidence="4 5">S3790</strain>
    </source>
</reference>
<dbReference type="OrthoDB" id="9776599at2"/>
<proteinExistence type="predicted"/>
<dbReference type="AlphaFoldDB" id="A0A5S3V984"/>
<dbReference type="PANTHER" id="PTHR38478:SF1">
    <property type="entry name" value="ZINC DEPENDENT METALLOPROTEASE DOMAIN LIPOPROTEIN"/>
    <property type="match status" value="1"/>
</dbReference>
<evidence type="ECO:0000259" key="2">
    <source>
        <dbReference type="Pfam" id="PF16313"/>
    </source>
</evidence>
<feature type="domain" description="DUF5117" evidence="3">
    <location>
        <begin position="104"/>
        <end position="302"/>
    </location>
</feature>
<dbReference type="SUPFAM" id="SSF55486">
    <property type="entry name" value="Metalloproteases ('zincins'), catalytic domain"/>
    <property type="match status" value="1"/>
</dbReference>